<organism evidence="2 3">
    <name type="scientific">Lyophyllum shimeji</name>
    <name type="common">Hon-shimeji</name>
    <name type="synonym">Tricholoma shimeji</name>
    <dbReference type="NCBI Taxonomy" id="47721"/>
    <lineage>
        <taxon>Eukaryota</taxon>
        <taxon>Fungi</taxon>
        <taxon>Dikarya</taxon>
        <taxon>Basidiomycota</taxon>
        <taxon>Agaricomycotina</taxon>
        <taxon>Agaricomycetes</taxon>
        <taxon>Agaricomycetidae</taxon>
        <taxon>Agaricales</taxon>
        <taxon>Tricholomatineae</taxon>
        <taxon>Lyophyllaceae</taxon>
        <taxon>Lyophyllum</taxon>
    </lineage>
</organism>
<evidence type="ECO:0000256" key="1">
    <source>
        <dbReference type="SAM" id="MobiDB-lite"/>
    </source>
</evidence>
<accession>A0A9P3PRP0</accession>
<reference evidence="2" key="1">
    <citation type="submission" date="2022-07" db="EMBL/GenBank/DDBJ databases">
        <title>The genome of Lyophyllum shimeji provides insight into the initial evolution of ectomycorrhizal fungal genome.</title>
        <authorList>
            <person name="Kobayashi Y."/>
            <person name="Shibata T."/>
            <person name="Hirakawa H."/>
            <person name="Shigenobu S."/>
            <person name="Nishiyama T."/>
            <person name="Yamada A."/>
            <person name="Hasebe M."/>
            <person name="Kawaguchi M."/>
        </authorList>
    </citation>
    <scope>NUCLEOTIDE SEQUENCE</scope>
    <source>
        <strain evidence="2">AT787</strain>
    </source>
</reference>
<comment type="caution">
    <text evidence="2">The sequence shown here is derived from an EMBL/GenBank/DDBJ whole genome shotgun (WGS) entry which is preliminary data.</text>
</comment>
<feature type="region of interest" description="Disordered" evidence="1">
    <location>
        <begin position="114"/>
        <end position="208"/>
    </location>
</feature>
<gene>
    <name evidence="2" type="ORF">LshimejAT787_0806460</name>
</gene>
<evidence type="ECO:0000313" key="2">
    <source>
        <dbReference type="EMBL" id="GLB40775.1"/>
    </source>
</evidence>
<keyword evidence="3" id="KW-1185">Reference proteome</keyword>
<dbReference type="AlphaFoldDB" id="A0A9P3PRP0"/>
<dbReference type="Proteomes" id="UP001063166">
    <property type="component" value="Unassembled WGS sequence"/>
</dbReference>
<proteinExistence type="predicted"/>
<sequence length="208" mass="22524">MPFPLTSTHEDVRTRRVSVPCHSSNATLVLGLWTAYLSEEAQRTQRVDVDCIRLLSQINLPPTSFVCSTPGISRIRLVWSYFDQLQHPPASQLGLLHYQVSSSQFPIAYGVQSPRGAKASQRPPGAISHTIDVPHAPPSDLTLDYAPGFNVQGETSGMDIADTPSGTSTEAKSRSVAKEPNQSGAHVARPPSAISGLSWTSHREFAHS</sequence>
<name>A0A9P3PRP0_LYOSH</name>
<evidence type="ECO:0000313" key="3">
    <source>
        <dbReference type="Proteomes" id="UP001063166"/>
    </source>
</evidence>
<protein>
    <submittedName>
        <fullName evidence="2">Uncharacterized protein</fullName>
    </submittedName>
</protein>
<dbReference type="EMBL" id="BRPK01000008">
    <property type="protein sequence ID" value="GLB40775.1"/>
    <property type="molecule type" value="Genomic_DNA"/>
</dbReference>